<dbReference type="EMBL" id="MK504444">
    <property type="protein sequence ID" value="QBJ03639.1"/>
    <property type="molecule type" value="Genomic_DNA"/>
</dbReference>
<evidence type="ECO:0000313" key="1">
    <source>
        <dbReference type="EMBL" id="QBJ03639.1"/>
    </source>
</evidence>
<sequence>MADYTIDTSSLGRLRSVNIYSSITGKYREITPQELLSFDSNNIPFETQAINYYQIAELAERANYRLENAKQDVDHRHGQLYNKFVSDPALREANNGKKPTDTMINAAIVSDDEYDRLIKVVNRISYEYKALNRLAKAFEQRKDLMQSISAQRRAMQVYGGSNSGQ</sequence>
<protein>
    <submittedName>
        <fullName evidence="1">Structural protein</fullName>
    </submittedName>
</protein>
<gene>
    <name evidence="1" type="ORF">UCC3521_0101</name>
</gene>
<reference evidence="1 2" key="1">
    <citation type="submission" date="2019-02" db="EMBL/GenBank/DDBJ databases">
        <title>Isolation of virulent Lactobacillus brevis phages.</title>
        <authorList>
            <person name="Feyereisen M."/>
            <person name="Mahony J."/>
            <person name="O'Sullivan T."/>
            <person name="van Sinderen D."/>
        </authorList>
    </citation>
    <scope>NUCLEOTIDE SEQUENCE [LARGE SCALE GENOMIC DNA]</scope>
</reference>
<proteinExistence type="predicted"/>
<accession>A0A4Y5FEW0</accession>
<evidence type="ECO:0000313" key="2">
    <source>
        <dbReference type="Proteomes" id="UP000309991"/>
    </source>
</evidence>
<dbReference type="Proteomes" id="UP000309991">
    <property type="component" value="Segment"/>
</dbReference>
<keyword evidence="2" id="KW-1185">Reference proteome</keyword>
<name>A0A4Y5FEW0_9CAUD</name>
<organism evidence="1 2">
    <name type="scientific">Lactobacillus phage 3-521</name>
    <dbReference type="NCBI Taxonomy" id="2510943"/>
    <lineage>
        <taxon>Viruses</taxon>
        <taxon>Duplodnaviria</taxon>
        <taxon>Heunggongvirae</taxon>
        <taxon>Uroviricota</taxon>
        <taxon>Caudoviricetes</taxon>
        <taxon>Herelleviridae</taxon>
        <taxon>Watanabevirus</taxon>
        <taxon>Watanabevirus wv3521</taxon>
    </lineage>
</organism>